<evidence type="ECO:0000313" key="4">
    <source>
        <dbReference type="Proteomes" id="UP001052739"/>
    </source>
</evidence>
<proteinExistence type="predicted"/>
<organism evidence="3 4">
    <name type="scientific">Streptomyces hydrogenans</name>
    <dbReference type="NCBI Taxonomy" id="1873719"/>
    <lineage>
        <taxon>Bacteria</taxon>
        <taxon>Bacillati</taxon>
        <taxon>Actinomycetota</taxon>
        <taxon>Actinomycetes</taxon>
        <taxon>Kitasatosporales</taxon>
        <taxon>Streptomycetaceae</taxon>
        <taxon>Streptomyces</taxon>
    </lineage>
</organism>
<dbReference type="Gene3D" id="1.10.8.10">
    <property type="entry name" value="DNA helicase RuvA subunit, C-terminal domain"/>
    <property type="match status" value="1"/>
</dbReference>
<protein>
    <submittedName>
        <fullName evidence="3">Lipoprotein</fullName>
    </submittedName>
</protein>
<name>A0ABQ3PR60_9ACTN</name>
<dbReference type="EMBL" id="BNDW01000117">
    <property type="protein sequence ID" value="GHI27508.1"/>
    <property type="molecule type" value="Genomic_DNA"/>
</dbReference>
<keyword evidence="4" id="KW-1185">Reference proteome</keyword>
<feature type="compositionally biased region" description="Low complexity" evidence="1">
    <location>
        <begin position="31"/>
        <end position="47"/>
    </location>
</feature>
<feature type="chain" id="PRO_5046188648" evidence="2">
    <location>
        <begin position="37"/>
        <end position="360"/>
    </location>
</feature>
<evidence type="ECO:0000313" key="3">
    <source>
        <dbReference type="EMBL" id="GHI27508.1"/>
    </source>
</evidence>
<keyword evidence="3" id="KW-0449">Lipoprotein</keyword>
<dbReference type="Gene3D" id="3.90.1530.10">
    <property type="entry name" value="Conserved hypothetical protein from pyrococcus furiosus pfu- 392566-001, ParB domain"/>
    <property type="match status" value="1"/>
</dbReference>
<sequence length="360" mass="39148">MFSLKPTRRPLASTLAVLAATAVAGNVLSAAGPASAAPGAPGLRPSLCGHDQRPTPQEYLCARPGDLVEVRIGDVRPTQPSLGHDEVYYKLGRYTLGKDEINKKFDDWCETNGQVEAASADPDARLDDPDSFRCELPVGQETPESVAAMKTVVIGPGGSLFLTDGHHTLTSFYELPDGGADLRIRLRVVENLSRLPRPRFWDRMKAEKWVWLRDARGNAVDVGELPRNVGLAEFDDDPYRSLLYFGRDIGYTAGTIPFQEFFWGAWLRDTRPAGLAKWDTNDLAGYLGAVEALTKAQTALSPDAVVDGGRTARELGVLAAWNDGKARDKGEFGKLSKPYADAKPGKLAYALAYKAQLADD</sequence>
<dbReference type="InterPro" id="IPR014956">
    <property type="entry name" value="ParBc_2"/>
</dbReference>
<feature type="region of interest" description="Disordered" evidence="1">
    <location>
        <begin position="31"/>
        <end position="51"/>
    </location>
</feature>
<keyword evidence="2" id="KW-0732">Signal</keyword>
<dbReference type="Proteomes" id="UP001052739">
    <property type="component" value="Unassembled WGS sequence"/>
</dbReference>
<evidence type="ECO:0000256" key="2">
    <source>
        <dbReference type="SAM" id="SignalP"/>
    </source>
</evidence>
<dbReference type="RefSeq" id="WP_043225388.1">
    <property type="nucleotide sequence ID" value="NZ_BNBS01000044.1"/>
</dbReference>
<dbReference type="Pfam" id="PF08857">
    <property type="entry name" value="ParBc_2"/>
    <property type="match status" value="1"/>
</dbReference>
<dbReference type="InterPro" id="IPR036086">
    <property type="entry name" value="ParB/Sulfiredoxin_sf"/>
</dbReference>
<dbReference type="SUPFAM" id="SSF110849">
    <property type="entry name" value="ParB/Sulfiredoxin"/>
    <property type="match status" value="1"/>
</dbReference>
<accession>A0ABQ3PR60</accession>
<feature type="signal peptide" evidence="2">
    <location>
        <begin position="1"/>
        <end position="36"/>
    </location>
</feature>
<dbReference type="CDD" id="cd16390">
    <property type="entry name" value="ParB_N_Srx_like"/>
    <property type="match status" value="1"/>
</dbReference>
<reference evidence="3" key="1">
    <citation type="submission" date="2024-05" db="EMBL/GenBank/DDBJ databases">
        <title>Whole genome shotgun sequence of Streptomyces hydrogenans NBRC 13475.</title>
        <authorList>
            <person name="Komaki H."/>
            <person name="Tamura T."/>
        </authorList>
    </citation>
    <scope>NUCLEOTIDE SEQUENCE</scope>
    <source>
        <strain evidence="3">NBRC 13475</strain>
    </source>
</reference>
<comment type="caution">
    <text evidence="3">The sequence shown here is derived from an EMBL/GenBank/DDBJ whole genome shotgun (WGS) entry which is preliminary data.</text>
</comment>
<gene>
    <name evidence="3" type="ORF">Shyd_88790</name>
</gene>
<evidence type="ECO:0000256" key="1">
    <source>
        <dbReference type="SAM" id="MobiDB-lite"/>
    </source>
</evidence>